<dbReference type="EMBL" id="CVRI01000036">
    <property type="protein sequence ID" value="CRK92921.1"/>
    <property type="molecule type" value="Genomic_DNA"/>
</dbReference>
<dbReference type="Proteomes" id="UP000183832">
    <property type="component" value="Unassembled WGS sequence"/>
</dbReference>
<dbReference type="InterPro" id="IPR033370">
    <property type="entry name" value="COG1"/>
</dbReference>
<evidence type="ECO:0000313" key="10">
    <source>
        <dbReference type="EMBL" id="CRK92921.1"/>
    </source>
</evidence>
<feature type="compositionally biased region" description="Low complexity" evidence="9">
    <location>
        <begin position="874"/>
        <end position="888"/>
    </location>
</feature>
<dbReference type="AlphaFoldDB" id="A0A1J1I3I7"/>
<evidence type="ECO:0000256" key="5">
    <source>
        <dbReference type="ARBA" id="ARBA00022927"/>
    </source>
</evidence>
<proteinExistence type="inferred from homology"/>
<organism evidence="10 11">
    <name type="scientific">Clunio marinus</name>
    <dbReference type="NCBI Taxonomy" id="568069"/>
    <lineage>
        <taxon>Eukaryota</taxon>
        <taxon>Metazoa</taxon>
        <taxon>Ecdysozoa</taxon>
        <taxon>Arthropoda</taxon>
        <taxon>Hexapoda</taxon>
        <taxon>Insecta</taxon>
        <taxon>Pterygota</taxon>
        <taxon>Neoptera</taxon>
        <taxon>Endopterygota</taxon>
        <taxon>Diptera</taxon>
        <taxon>Nematocera</taxon>
        <taxon>Chironomoidea</taxon>
        <taxon>Chironomidae</taxon>
        <taxon>Clunio</taxon>
    </lineage>
</organism>
<dbReference type="OrthoDB" id="46189at2759"/>
<feature type="compositionally biased region" description="Polar residues" evidence="9">
    <location>
        <begin position="858"/>
        <end position="868"/>
    </location>
</feature>
<dbReference type="STRING" id="568069.A0A1J1I3I7"/>
<sequence>MLESKDFLNLDVDKLFEQHTIKEIEGVNRKIQSEIENKREELRTMVGERYRELIQAADTIAEMKKTSFDLSANITKLSLQNQEHLMGFKTESEEHEKSKASNTNNIYGVVVQIKILTLLPELIWSRIDDDDFFVATQLFIFSRHISTGLKLDVNNEIMKKFPVAKKEWDLLAPFFYTIRQQCLQTLERENLTSEIASKCLASLLLLENCQLEKLLTTFVQTRLNAFTKAIEAEDYDVVVKEKLLKSLKILISTITIVHDCFIRCNDSEGLLNQELKKIIAENSQPTLSLLEHQKTPIFQTLPDIIAKYKPQVFFSELSQESLQSTIQNWLKSVENISQKQLKSLIQLVVSIKTIQDIQQQVMKTVEKPKNWKIICKNLSLRDNIDFFRSFYQSLINDRIQNIINIFWSDIIEEVNLEVEKLITDNDRVHRDLKHYVWLEDPTDNPLSLQDALSTNKSLHKLLMKVKGFTTAIVDLCNKIDGRLELLFTDLKIYLGGRLNAAEIRRSKENVDPDHKEIVLYLRECSKENISTLITTIKSSKFNRTAENCITIARLLQSISELCPNLQLCFTGQLLVDSSSLSYLRDPTKLDDGEKEWNNVCVLLEEESIRFWRLWMEMFVGEWKPLDHKFDLIIMLRDFPSWDTITIEEKDESDNIIQSQIHIPSQLSISVQCWIHEIIVNLNKIIPHTLPKSIHMQIVDTVVDKLHEHYQVISTNDFTIENQKAAWQFFLDVKVLMMLFVARENKAMNDKFQVLTNHFKSIIDPFDFDVFYQYVNGNIKRNAARMQHGFGLLVPNMEHLNNILTNHNVTSVHDKDPNILVMCSTSSNIPWFPLLPIITKDTLTVDDIVKKDEKKITERTTPGNTSNKKQPIHISSSTSALSSLQDWFR</sequence>
<accession>A0A1J1I3I7</accession>
<evidence type="ECO:0000256" key="6">
    <source>
        <dbReference type="ARBA" id="ARBA00023034"/>
    </source>
</evidence>
<dbReference type="PANTHER" id="PTHR31658:SF0">
    <property type="entry name" value="CONSERVED OLIGOMERIC GOLGI COMPLEX SUBUNIT 1"/>
    <property type="match status" value="1"/>
</dbReference>
<dbReference type="GO" id="GO:0017119">
    <property type="term" value="C:Golgi transport complex"/>
    <property type="evidence" value="ECO:0007669"/>
    <property type="project" value="InterPro"/>
</dbReference>
<protein>
    <recommendedName>
        <fullName evidence="3">Conserved oligomeric Golgi complex subunit 1</fullName>
    </recommendedName>
</protein>
<reference evidence="10 11" key="1">
    <citation type="submission" date="2015-04" db="EMBL/GenBank/DDBJ databases">
        <authorList>
            <person name="Syromyatnikov M.Y."/>
            <person name="Popov V.N."/>
        </authorList>
    </citation>
    <scope>NUCLEOTIDE SEQUENCE [LARGE SCALE GENOMIC DNA]</scope>
</reference>
<keyword evidence="5" id="KW-0653">Protein transport</keyword>
<evidence type="ECO:0000256" key="4">
    <source>
        <dbReference type="ARBA" id="ARBA00022448"/>
    </source>
</evidence>
<dbReference type="GO" id="GO:0015031">
    <property type="term" value="P:protein transport"/>
    <property type="evidence" value="ECO:0007669"/>
    <property type="project" value="UniProtKB-KW"/>
</dbReference>
<keyword evidence="11" id="KW-1185">Reference proteome</keyword>
<keyword evidence="6" id="KW-0333">Golgi apparatus</keyword>
<evidence type="ECO:0000256" key="8">
    <source>
        <dbReference type="SAM" id="Coils"/>
    </source>
</evidence>
<comment type="similarity">
    <text evidence="2">Belongs to the COG1 family.</text>
</comment>
<evidence type="ECO:0000313" key="11">
    <source>
        <dbReference type="Proteomes" id="UP000183832"/>
    </source>
</evidence>
<name>A0A1J1I3I7_9DIPT</name>
<dbReference type="GO" id="GO:0006891">
    <property type="term" value="P:intra-Golgi vesicle-mediated transport"/>
    <property type="evidence" value="ECO:0007669"/>
    <property type="project" value="InterPro"/>
</dbReference>
<evidence type="ECO:0000256" key="2">
    <source>
        <dbReference type="ARBA" id="ARBA00006653"/>
    </source>
</evidence>
<dbReference type="PANTHER" id="PTHR31658">
    <property type="entry name" value="CONSERVED OLIGOMERIC GOLGI COMPLEX SUBUNIT 1"/>
    <property type="match status" value="1"/>
</dbReference>
<dbReference type="Pfam" id="PF08700">
    <property type="entry name" value="VPS51_Exo84_N"/>
    <property type="match status" value="1"/>
</dbReference>
<feature type="coiled-coil region" evidence="8">
    <location>
        <begin position="21"/>
        <end position="48"/>
    </location>
</feature>
<evidence type="ECO:0000256" key="7">
    <source>
        <dbReference type="ARBA" id="ARBA00023136"/>
    </source>
</evidence>
<keyword evidence="7" id="KW-0472">Membrane</keyword>
<keyword evidence="4" id="KW-0813">Transport</keyword>
<evidence type="ECO:0000256" key="1">
    <source>
        <dbReference type="ARBA" id="ARBA00004395"/>
    </source>
</evidence>
<keyword evidence="8" id="KW-0175">Coiled coil</keyword>
<feature type="region of interest" description="Disordered" evidence="9">
    <location>
        <begin position="854"/>
        <end position="888"/>
    </location>
</feature>
<gene>
    <name evidence="10" type="ORF">CLUMA_CG006488</name>
</gene>
<comment type="subcellular location">
    <subcellularLocation>
        <location evidence="1">Golgi apparatus membrane</location>
        <topology evidence="1">Peripheral membrane protein</topology>
    </subcellularLocation>
</comment>
<evidence type="ECO:0000256" key="9">
    <source>
        <dbReference type="SAM" id="MobiDB-lite"/>
    </source>
</evidence>
<evidence type="ECO:0000256" key="3">
    <source>
        <dbReference type="ARBA" id="ARBA00020978"/>
    </source>
</evidence>
<dbReference type="GO" id="GO:0000139">
    <property type="term" value="C:Golgi membrane"/>
    <property type="evidence" value="ECO:0007669"/>
    <property type="project" value="UniProtKB-SubCell"/>
</dbReference>